<proteinExistence type="predicted"/>
<sequence length="158" mass="16522">MTTAPPWLELLDETIRACDQFDRPDLGERLRARRAGLAAGRRVVVFGCAGQGKSQLVNALLGAQVCAVGDDVTTAVPAVLRHAATPTAALLGAADRGGPVESATARANADPDATGTEIGLPRALLSSGLVLVDAPRWPTRGAPGWPWPRSPRPTARCW</sequence>
<evidence type="ECO:0000259" key="1">
    <source>
        <dbReference type="Pfam" id="PF00350"/>
    </source>
</evidence>
<accession>A0ABW2TVE5</accession>
<dbReference type="InterPro" id="IPR045063">
    <property type="entry name" value="Dynamin_N"/>
</dbReference>
<gene>
    <name evidence="2" type="ORF">ACFQV2_32605</name>
</gene>
<reference evidence="3" key="1">
    <citation type="journal article" date="2019" name="Int. J. Syst. Evol. Microbiol.">
        <title>The Global Catalogue of Microorganisms (GCM) 10K type strain sequencing project: providing services to taxonomists for standard genome sequencing and annotation.</title>
        <authorList>
            <consortium name="The Broad Institute Genomics Platform"/>
            <consortium name="The Broad Institute Genome Sequencing Center for Infectious Disease"/>
            <person name="Wu L."/>
            <person name="Ma J."/>
        </authorList>
    </citation>
    <scope>NUCLEOTIDE SEQUENCE [LARGE SCALE GENOMIC DNA]</scope>
    <source>
        <strain evidence="3">JCM 17695</strain>
    </source>
</reference>
<protein>
    <submittedName>
        <fullName evidence="2">Dynamin family protein</fullName>
    </submittedName>
</protein>
<organism evidence="2 3">
    <name type="scientific">Actinokineospora soli</name>
    <dbReference type="NCBI Taxonomy" id="1048753"/>
    <lineage>
        <taxon>Bacteria</taxon>
        <taxon>Bacillati</taxon>
        <taxon>Actinomycetota</taxon>
        <taxon>Actinomycetes</taxon>
        <taxon>Pseudonocardiales</taxon>
        <taxon>Pseudonocardiaceae</taxon>
        <taxon>Actinokineospora</taxon>
    </lineage>
</organism>
<comment type="caution">
    <text evidence="2">The sequence shown here is derived from an EMBL/GenBank/DDBJ whole genome shotgun (WGS) entry which is preliminary data.</text>
</comment>
<dbReference type="EMBL" id="JBHTEY010000004">
    <property type="protein sequence ID" value="MFC7617461.1"/>
    <property type="molecule type" value="Genomic_DNA"/>
</dbReference>
<name>A0ABW2TVE5_9PSEU</name>
<feature type="domain" description="Dynamin N-terminal" evidence="1">
    <location>
        <begin position="43"/>
        <end position="89"/>
    </location>
</feature>
<evidence type="ECO:0000313" key="3">
    <source>
        <dbReference type="Proteomes" id="UP001596512"/>
    </source>
</evidence>
<dbReference type="SUPFAM" id="SSF52540">
    <property type="entry name" value="P-loop containing nucleoside triphosphate hydrolases"/>
    <property type="match status" value="1"/>
</dbReference>
<evidence type="ECO:0000313" key="2">
    <source>
        <dbReference type="EMBL" id="MFC7617461.1"/>
    </source>
</evidence>
<dbReference type="Gene3D" id="3.40.50.300">
    <property type="entry name" value="P-loop containing nucleotide triphosphate hydrolases"/>
    <property type="match status" value="1"/>
</dbReference>
<dbReference type="Proteomes" id="UP001596512">
    <property type="component" value="Unassembled WGS sequence"/>
</dbReference>
<dbReference type="Pfam" id="PF00350">
    <property type="entry name" value="Dynamin_N"/>
    <property type="match status" value="1"/>
</dbReference>
<keyword evidence="3" id="KW-1185">Reference proteome</keyword>
<dbReference type="InterPro" id="IPR027417">
    <property type="entry name" value="P-loop_NTPase"/>
</dbReference>